<dbReference type="GO" id="GO:0004553">
    <property type="term" value="F:hydrolase activity, hydrolyzing O-glycosyl compounds"/>
    <property type="evidence" value="ECO:0007669"/>
    <property type="project" value="InterPro"/>
</dbReference>
<dbReference type="Pfam" id="PF00722">
    <property type="entry name" value="Glyco_hydro_16"/>
    <property type="match status" value="1"/>
</dbReference>
<dbReference type="InterPro" id="IPR050546">
    <property type="entry name" value="Glycosyl_Hydrlase_16"/>
</dbReference>
<dbReference type="RefSeq" id="WP_117987451.1">
    <property type="nucleotide sequence ID" value="NZ_CABMFG010000014.1"/>
</dbReference>
<dbReference type="OrthoDB" id="9809583at2"/>
<feature type="chain" id="PRO_5019456773" evidence="2">
    <location>
        <begin position="22"/>
        <end position="490"/>
    </location>
</feature>
<accession>A0A413H5I4</accession>
<dbReference type="EMBL" id="QSCF01000014">
    <property type="protein sequence ID" value="RGX78690.1"/>
    <property type="molecule type" value="Genomic_DNA"/>
</dbReference>
<dbReference type="PANTHER" id="PTHR10963">
    <property type="entry name" value="GLYCOSYL HYDROLASE-RELATED"/>
    <property type="match status" value="1"/>
</dbReference>
<proteinExistence type="inferred from homology"/>
<protein>
    <submittedName>
        <fullName evidence="4">DUF1735 domain-containing protein</fullName>
    </submittedName>
</protein>
<gene>
    <name evidence="4" type="ORF">DXA68_10740</name>
</gene>
<dbReference type="PROSITE" id="PS51257">
    <property type="entry name" value="PROKAR_LIPOPROTEIN"/>
    <property type="match status" value="1"/>
</dbReference>
<dbReference type="PANTHER" id="PTHR10963:SF55">
    <property type="entry name" value="GLYCOSIDE HYDROLASE FAMILY 16 PROTEIN"/>
    <property type="match status" value="1"/>
</dbReference>
<dbReference type="InterPro" id="IPR000757">
    <property type="entry name" value="Beta-glucanase-like"/>
</dbReference>
<reference evidence="4 5" key="1">
    <citation type="submission" date="2018-08" db="EMBL/GenBank/DDBJ databases">
        <title>A genome reference for cultivated species of the human gut microbiota.</title>
        <authorList>
            <person name="Zou Y."/>
            <person name="Xue W."/>
            <person name="Luo G."/>
        </authorList>
    </citation>
    <scope>NUCLEOTIDE SEQUENCE [LARGE SCALE GENOMIC DNA]</scope>
    <source>
        <strain evidence="4 5">OF03-9BH</strain>
    </source>
</reference>
<comment type="caution">
    <text evidence="4">The sequence shown here is derived from an EMBL/GenBank/DDBJ whole genome shotgun (WGS) entry which is preliminary data.</text>
</comment>
<organism evidence="4 5">
    <name type="scientific">Bacteroides stercorirosoris</name>
    <dbReference type="NCBI Taxonomy" id="871324"/>
    <lineage>
        <taxon>Bacteria</taxon>
        <taxon>Pseudomonadati</taxon>
        <taxon>Bacteroidota</taxon>
        <taxon>Bacteroidia</taxon>
        <taxon>Bacteroidales</taxon>
        <taxon>Bacteroidaceae</taxon>
        <taxon>Bacteroides</taxon>
    </lineage>
</organism>
<dbReference type="Gene3D" id="2.60.40.1740">
    <property type="entry name" value="hypothetical protein (bacova_03559)"/>
    <property type="match status" value="1"/>
</dbReference>
<evidence type="ECO:0000256" key="2">
    <source>
        <dbReference type="SAM" id="SignalP"/>
    </source>
</evidence>
<sequence length="490" mass="55414">MNNKIKIWTALCAAVCAIAFGACDDDKDLSYKGSLDLNMLGIKQASEIWDGAQCNVSTSLKEPQAGEVQKVDNFNYRLNLALYQNREAGKDATVDLVVAVDSLNKAIANVGTSSVYDVYANALLLPEEYYNLSANKMQLNAGNTKSEEVELNVYSSQLIALVQEEYKEDMKFVLPVRIQNSTSYAINGKTNTIMFFFNVTYVDPGPEYVADGEGVPDDHTLEGGYKLLWHDEFNGTGAPNAEMWRFEEGFQRNEEDQWYKKENAEMKENALVFTAKQERVKNPNYNPNATGGNSWKQTREYAEYTSACVVATNNYAFKYGRLIVRAKVPIEQGGWPAIWSTGNWYEWPLGGEIDILEFYKEKIHANLCWGGSSRWNGTWNSANYPITDFTSKDAKWAEKYHIWRMDWDEKYICIYLDDVLLNKTDLSTTNNKGDHGAGDGGNINPFSNNIEGFGQLMMLNLAIGGNNGRPIEATFPLEYRVDYVRVYQKQ</sequence>
<dbReference type="Proteomes" id="UP000286075">
    <property type="component" value="Unassembled WGS sequence"/>
</dbReference>
<evidence type="ECO:0000256" key="1">
    <source>
        <dbReference type="ARBA" id="ARBA00006865"/>
    </source>
</evidence>
<evidence type="ECO:0000259" key="3">
    <source>
        <dbReference type="PROSITE" id="PS51762"/>
    </source>
</evidence>
<comment type="similarity">
    <text evidence="1">Belongs to the glycosyl hydrolase 16 family.</text>
</comment>
<dbReference type="Pfam" id="PF08522">
    <property type="entry name" value="BT_3987-like_N"/>
    <property type="match status" value="1"/>
</dbReference>
<dbReference type="Gene3D" id="2.60.120.200">
    <property type="match status" value="1"/>
</dbReference>
<dbReference type="SUPFAM" id="SSF49899">
    <property type="entry name" value="Concanavalin A-like lectins/glucanases"/>
    <property type="match status" value="1"/>
</dbReference>
<evidence type="ECO:0000313" key="4">
    <source>
        <dbReference type="EMBL" id="RGX78690.1"/>
    </source>
</evidence>
<keyword evidence="2" id="KW-0732">Signal</keyword>
<feature type="domain" description="GH16" evidence="3">
    <location>
        <begin position="208"/>
        <end position="490"/>
    </location>
</feature>
<dbReference type="InterPro" id="IPR013728">
    <property type="entry name" value="BT_3987-like_N"/>
</dbReference>
<dbReference type="InterPro" id="IPR013320">
    <property type="entry name" value="ConA-like_dom_sf"/>
</dbReference>
<dbReference type="PROSITE" id="PS51762">
    <property type="entry name" value="GH16_2"/>
    <property type="match status" value="1"/>
</dbReference>
<name>A0A413H5I4_9BACE</name>
<dbReference type="CDD" id="cd08023">
    <property type="entry name" value="GH16_laminarinase_like"/>
    <property type="match status" value="1"/>
</dbReference>
<dbReference type="AlphaFoldDB" id="A0A413H5I4"/>
<evidence type="ECO:0000313" key="5">
    <source>
        <dbReference type="Proteomes" id="UP000286075"/>
    </source>
</evidence>
<dbReference type="GO" id="GO:0005975">
    <property type="term" value="P:carbohydrate metabolic process"/>
    <property type="evidence" value="ECO:0007669"/>
    <property type="project" value="InterPro"/>
</dbReference>
<feature type="signal peptide" evidence="2">
    <location>
        <begin position="1"/>
        <end position="21"/>
    </location>
</feature>